<accession>A0ABQ7YL84</accession>
<evidence type="ECO:0000313" key="2">
    <source>
        <dbReference type="Proteomes" id="UP000824890"/>
    </source>
</evidence>
<dbReference type="EMBL" id="JAGKQM010000017">
    <property type="protein sequence ID" value="KAH0868559.1"/>
    <property type="molecule type" value="Genomic_DNA"/>
</dbReference>
<proteinExistence type="predicted"/>
<comment type="caution">
    <text evidence="1">The sequence shown here is derived from an EMBL/GenBank/DDBJ whole genome shotgun (WGS) entry which is preliminary data.</text>
</comment>
<reference evidence="1 2" key="1">
    <citation type="submission" date="2021-05" db="EMBL/GenBank/DDBJ databases">
        <title>Genome Assembly of Synthetic Allotetraploid Brassica napus Reveals Homoeologous Exchanges between Subgenomes.</title>
        <authorList>
            <person name="Davis J.T."/>
        </authorList>
    </citation>
    <scope>NUCLEOTIDE SEQUENCE [LARGE SCALE GENOMIC DNA]</scope>
    <source>
        <strain evidence="2">cv. Da-Ae</strain>
        <tissue evidence="1">Seedling</tissue>
    </source>
</reference>
<protein>
    <submittedName>
        <fullName evidence="1">Uncharacterized protein</fullName>
    </submittedName>
</protein>
<name>A0ABQ7YL84_BRANA</name>
<evidence type="ECO:0000313" key="1">
    <source>
        <dbReference type="EMBL" id="KAH0868559.1"/>
    </source>
</evidence>
<gene>
    <name evidence="1" type="ORF">HID58_075581</name>
</gene>
<keyword evidence="2" id="KW-1185">Reference proteome</keyword>
<sequence length="544" mass="59653">MNEDAPSRGLFKFWAHMFDYRDEHKYGSHSLKRRSGTDHLNLVYWYSIASGPSLNHPNPQLILRRHYKLQDNEALSLFHYLPALSTTAQYPTKCSPWGGGGDGAGARRGGGDGAGVWVEVEVKHGAEMGGELEHGAEVGAKLEPTEEGGGAGAWGGGGDGAGAWGGGRAELEPRAKVGGQLEPEDEMGAEPEHGAEVWGGSWSLGWSRGRSWSVGQSTMMVYILRRANFPTFGAMNEDAPIRGLFKFWAHMFDYRDEHKYGSHSLRRRSGTDHPNLVYWYSIALGPSLKHPNPRLTLRRHYKAWGGGGDGIRAWRGGGDGAGVWAEVEVKHGAEVGGELENGAEVMRSWSMGPRAYGGGGGGAGAWGGGGDEAGAWGGGKVEVGRSWSQGPRYVPPFLDLVLPDLILSPIVIPQPIPVCTRLCSSTMMVYILRRANFPTFGAMNEDAPGRGLFKFWAHMFDYRDGHIYGSHSLRRRSGTEHPNLVYWYSVASEPSLNHPNPRLTLRRRYKLQDNETLSVFHYLPALSTTAQDPIECSHPFLIFD</sequence>
<dbReference type="Proteomes" id="UP000824890">
    <property type="component" value="Unassembled WGS sequence"/>
</dbReference>
<organism evidence="1 2">
    <name type="scientific">Brassica napus</name>
    <name type="common">Rape</name>
    <dbReference type="NCBI Taxonomy" id="3708"/>
    <lineage>
        <taxon>Eukaryota</taxon>
        <taxon>Viridiplantae</taxon>
        <taxon>Streptophyta</taxon>
        <taxon>Embryophyta</taxon>
        <taxon>Tracheophyta</taxon>
        <taxon>Spermatophyta</taxon>
        <taxon>Magnoliopsida</taxon>
        <taxon>eudicotyledons</taxon>
        <taxon>Gunneridae</taxon>
        <taxon>Pentapetalae</taxon>
        <taxon>rosids</taxon>
        <taxon>malvids</taxon>
        <taxon>Brassicales</taxon>
        <taxon>Brassicaceae</taxon>
        <taxon>Brassiceae</taxon>
        <taxon>Brassica</taxon>
    </lineage>
</organism>